<proteinExistence type="inferred from homology"/>
<evidence type="ECO:0000313" key="2">
    <source>
        <dbReference type="EMBL" id="CAF1169345.1"/>
    </source>
</evidence>
<dbReference type="EMBL" id="CAJOBC010007458">
    <property type="protein sequence ID" value="CAF3933053.1"/>
    <property type="molecule type" value="Genomic_DNA"/>
</dbReference>
<dbReference type="OrthoDB" id="1045822at2759"/>
<dbReference type="InterPro" id="IPR006461">
    <property type="entry name" value="PLAC_motif_containing"/>
</dbReference>
<sequence length="66" mass="7493">MGKRALVRHKYGIAEDPNDFLVTWCCARCAMCQEAREMNTRGTSSTTYIINEQPKPFVLTPPTITE</sequence>
<accession>A0A814UA46</accession>
<dbReference type="EMBL" id="CAJNOK010058015">
    <property type="protein sequence ID" value="CAF1628008.1"/>
    <property type="molecule type" value="Genomic_DNA"/>
</dbReference>
<evidence type="ECO:0000313" key="3">
    <source>
        <dbReference type="EMBL" id="CAF1628008.1"/>
    </source>
</evidence>
<dbReference type="Proteomes" id="UP000681722">
    <property type="component" value="Unassembled WGS sequence"/>
</dbReference>
<comment type="caution">
    <text evidence="2">The sequence shown here is derived from an EMBL/GenBank/DDBJ whole genome shotgun (WGS) entry which is preliminary data.</text>
</comment>
<dbReference type="Proteomes" id="UP000663829">
    <property type="component" value="Unassembled WGS sequence"/>
</dbReference>
<evidence type="ECO:0000256" key="1">
    <source>
        <dbReference type="ARBA" id="ARBA00009024"/>
    </source>
</evidence>
<evidence type="ECO:0000313" key="6">
    <source>
        <dbReference type="Proteomes" id="UP000663829"/>
    </source>
</evidence>
<evidence type="ECO:0000313" key="5">
    <source>
        <dbReference type="EMBL" id="CAF4452224.1"/>
    </source>
</evidence>
<dbReference type="EMBL" id="CAJNOQ010007459">
    <property type="protein sequence ID" value="CAF1169345.1"/>
    <property type="molecule type" value="Genomic_DNA"/>
</dbReference>
<organism evidence="2 6">
    <name type="scientific">Didymodactylos carnosus</name>
    <dbReference type="NCBI Taxonomy" id="1234261"/>
    <lineage>
        <taxon>Eukaryota</taxon>
        <taxon>Metazoa</taxon>
        <taxon>Spiralia</taxon>
        <taxon>Gnathifera</taxon>
        <taxon>Rotifera</taxon>
        <taxon>Eurotatoria</taxon>
        <taxon>Bdelloidea</taxon>
        <taxon>Philodinida</taxon>
        <taxon>Philodinidae</taxon>
        <taxon>Didymodactylos</taxon>
    </lineage>
</organism>
<comment type="similarity">
    <text evidence="1">Belongs to the cornifelin family.</text>
</comment>
<gene>
    <name evidence="2" type="ORF">GPM918_LOCUS22097</name>
    <name evidence="3" type="ORF">OVA965_LOCUS43563</name>
    <name evidence="4" type="ORF">SRO942_LOCUS22093</name>
    <name evidence="5" type="ORF">TMI583_LOCUS45878</name>
</gene>
<dbReference type="AlphaFoldDB" id="A0A814UA46"/>
<evidence type="ECO:0000313" key="4">
    <source>
        <dbReference type="EMBL" id="CAF3933053.1"/>
    </source>
</evidence>
<dbReference type="Pfam" id="PF04749">
    <property type="entry name" value="PLAC8"/>
    <property type="match status" value="1"/>
</dbReference>
<dbReference type="Proteomes" id="UP000677228">
    <property type="component" value="Unassembled WGS sequence"/>
</dbReference>
<dbReference type="EMBL" id="CAJOBA010083421">
    <property type="protein sequence ID" value="CAF4452224.1"/>
    <property type="molecule type" value="Genomic_DNA"/>
</dbReference>
<keyword evidence="6" id="KW-1185">Reference proteome</keyword>
<name>A0A814UA46_9BILA</name>
<protein>
    <submittedName>
        <fullName evidence="2">Uncharacterized protein</fullName>
    </submittedName>
</protein>
<reference evidence="2" key="1">
    <citation type="submission" date="2021-02" db="EMBL/GenBank/DDBJ databases">
        <authorList>
            <person name="Nowell W R."/>
        </authorList>
    </citation>
    <scope>NUCLEOTIDE SEQUENCE</scope>
</reference>
<dbReference type="Proteomes" id="UP000682733">
    <property type="component" value="Unassembled WGS sequence"/>
</dbReference>